<gene>
    <name evidence="5" type="ORF">BS78_K178600</name>
</gene>
<protein>
    <recommendedName>
        <fullName evidence="7">Late embryogenesis abundant protein LEA-2 subgroup domain-containing protein</fullName>
    </recommendedName>
</protein>
<dbReference type="Proteomes" id="UP001164776">
    <property type="component" value="Unassembled WGS sequence"/>
</dbReference>
<sequence>MSDEEITVAPERAEMQRDGDEMQTDTHTHRGSPSHGGCTYCESIANNVCGHIGCISSYLVNDLGNDLSSGETYHRCLLSCVALFFCHAFANVFLNICFCCRCLTCLVALPEYAEPKTPVEKFFAFFARILSNLWVLGLLALVARCILFRPYSMVPHLGVSTVHEFELLQPSSATVTTTDPPHIRFNVTTYLLFRNEHKVYNMRYNHLAVSVLYADEKIAPVDGELPSFKQKPHQSTVVRLVFAGQLRNPSTAVSQRFAGDKDQGMLEMVVRIRLTQSYKFWPFKPEYFIIYDCPLSSPFPRAGKPSASHSAWCKTYFTA</sequence>
<organism evidence="5 6">
    <name type="scientific">Paspalum vaginatum</name>
    <name type="common">seashore paspalum</name>
    <dbReference type="NCBI Taxonomy" id="158149"/>
    <lineage>
        <taxon>Eukaryota</taxon>
        <taxon>Viridiplantae</taxon>
        <taxon>Streptophyta</taxon>
        <taxon>Embryophyta</taxon>
        <taxon>Tracheophyta</taxon>
        <taxon>Spermatophyta</taxon>
        <taxon>Magnoliopsida</taxon>
        <taxon>Liliopsida</taxon>
        <taxon>Poales</taxon>
        <taxon>Poaceae</taxon>
        <taxon>PACMAD clade</taxon>
        <taxon>Panicoideae</taxon>
        <taxon>Andropogonodae</taxon>
        <taxon>Paspaleae</taxon>
        <taxon>Paspalinae</taxon>
        <taxon>Paspalum</taxon>
    </lineage>
</organism>
<accession>A0A9W7XAN9</accession>
<evidence type="ECO:0000256" key="4">
    <source>
        <dbReference type="SAM" id="Phobius"/>
    </source>
</evidence>
<feature type="transmembrane region" description="Helical" evidence="4">
    <location>
        <begin position="77"/>
        <end position="110"/>
    </location>
</feature>
<dbReference type="AlphaFoldDB" id="A0A9W7XAN9"/>
<dbReference type="PANTHER" id="PTHR31415">
    <property type="entry name" value="OS05G0367900 PROTEIN"/>
    <property type="match status" value="1"/>
</dbReference>
<keyword evidence="4" id="KW-1133">Transmembrane helix</keyword>
<evidence type="ECO:0000256" key="2">
    <source>
        <dbReference type="ARBA" id="ARBA00023136"/>
    </source>
</evidence>
<keyword evidence="6" id="KW-1185">Reference proteome</keyword>
<comment type="subcellular location">
    <subcellularLocation>
        <location evidence="1">Membrane</location>
    </subcellularLocation>
</comment>
<name>A0A9W7XAN9_9POAL</name>
<dbReference type="GO" id="GO:0005886">
    <property type="term" value="C:plasma membrane"/>
    <property type="evidence" value="ECO:0007669"/>
    <property type="project" value="TreeGrafter"/>
</dbReference>
<feature type="compositionally biased region" description="Basic and acidic residues" evidence="3">
    <location>
        <begin position="11"/>
        <end position="28"/>
    </location>
</feature>
<proteinExistence type="predicted"/>
<evidence type="ECO:0000256" key="1">
    <source>
        <dbReference type="ARBA" id="ARBA00004370"/>
    </source>
</evidence>
<comment type="caution">
    <text evidence="5">The sequence shown here is derived from an EMBL/GenBank/DDBJ whole genome shotgun (WGS) entry which is preliminary data.</text>
</comment>
<keyword evidence="2 4" id="KW-0472">Membrane</keyword>
<evidence type="ECO:0008006" key="7">
    <source>
        <dbReference type="Google" id="ProtNLM"/>
    </source>
</evidence>
<keyword evidence="4" id="KW-0812">Transmembrane</keyword>
<dbReference type="GO" id="GO:0098542">
    <property type="term" value="P:defense response to other organism"/>
    <property type="evidence" value="ECO:0007669"/>
    <property type="project" value="InterPro"/>
</dbReference>
<dbReference type="OrthoDB" id="1863930at2759"/>
<reference evidence="5 6" key="1">
    <citation type="submission" date="2022-10" db="EMBL/GenBank/DDBJ databases">
        <title>WGS assembly of Paspalum vaginatum 540-79.</title>
        <authorList>
            <person name="Sun G."/>
            <person name="Wase N."/>
            <person name="Shu S."/>
            <person name="Jenkins J."/>
            <person name="Zhou B."/>
            <person name="Torres-Rodriguez J."/>
            <person name="Chen C."/>
            <person name="Sandor L."/>
            <person name="Plott C."/>
            <person name="Yoshinga Y."/>
            <person name="Daum C."/>
            <person name="Qi P."/>
            <person name="Barry K."/>
            <person name="Lipzen A."/>
            <person name="Berry L."/>
            <person name="Pedersen C."/>
            <person name="Gottilla T."/>
            <person name="Foltz A."/>
            <person name="Yu H."/>
            <person name="O'Malley R."/>
            <person name="Zhang C."/>
            <person name="Devos K."/>
            <person name="Sigmon B."/>
            <person name="Yu B."/>
            <person name="Obata T."/>
            <person name="Schmutz J."/>
            <person name="Schnable J."/>
        </authorList>
    </citation>
    <scope>NUCLEOTIDE SEQUENCE [LARGE SCALE GENOMIC DNA]</scope>
    <source>
        <strain evidence="6">cv. 540-79</strain>
    </source>
</reference>
<dbReference type="PANTHER" id="PTHR31415:SF15">
    <property type="entry name" value="OS02G0538700 PROTEIN"/>
    <property type="match status" value="1"/>
</dbReference>
<dbReference type="InterPro" id="IPR044839">
    <property type="entry name" value="NDR1-like"/>
</dbReference>
<evidence type="ECO:0000313" key="5">
    <source>
        <dbReference type="EMBL" id="KAJ1255635.1"/>
    </source>
</evidence>
<feature type="transmembrane region" description="Helical" evidence="4">
    <location>
        <begin position="122"/>
        <end position="143"/>
    </location>
</feature>
<evidence type="ECO:0000256" key="3">
    <source>
        <dbReference type="SAM" id="MobiDB-lite"/>
    </source>
</evidence>
<feature type="region of interest" description="Disordered" evidence="3">
    <location>
        <begin position="1"/>
        <end position="35"/>
    </location>
</feature>
<dbReference type="EMBL" id="MU629662">
    <property type="protein sequence ID" value="KAJ1255635.1"/>
    <property type="molecule type" value="Genomic_DNA"/>
</dbReference>
<dbReference type="GO" id="GO:0009506">
    <property type="term" value="C:plasmodesma"/>
    <property type="evidence" value="ECO:0007669"/>
    <property type="project" value="TreeGrafter"/>
</dbReference>
<evidence type="ECO:0000313" key="6">
    <source>
        <dbReference type="Proteomes" id="UP001164776"/>
    </source>
</evidence>